<evidence type="ECO:0008006" key="3">
    <source>
        <dbReference type="Google" id="ProtNLM"/>
    </source>
</evidence>
<dbReference type="InterPro" id="IPR016947">
    <property type="entry name" value="UCP030140"/>
</dbReference>
<dbReference type="Pfam" id="PF08761">
    <property type="entry name" value="dUTPase_2"/>
    <property type="match status" value="1"/>
</dbReference>
<comment type="caution">
    <text evidence="1">The sequence shown here is derived from an EMBL/GenBank/DDBJ whole genome shotgun (WGS) entry which is preliminary data.</text>
</comment>
<dbReference type="InterPro" id="IPR014871">
    <property type="entry name" value="dUTPase/dCTP_pyrophosphatase"/>
</dbReference>
<name>A0A0A5GD01_9BACI</name>
<dbReference type="PIRSF" id="PIRSF030140">
    <property type="entry name" value="UCP030140"/>
    <property type="match status" value="1"/>
</dbReference>
<dbReference type="OrthoDB" id="5506143at2"/>
<organism evidence="1 2">
    <name type="scientific">Pontibacillus litoralis JSM 072002</name>
    <dbReference type="NCBI Taxonomy" id="1385512"/>
    <lineage>
        <taxon>Bacteria</taxon>
        <taxon>Bacillati</taxon>
        <taxon>Bacillota</taxon>
        <taxon>Bacilli</taxon>
        <taxon>Bacillales</taxon>
        <taxon>Bacillaceae</taxon>
        <taxon>Pontibacillus</taxon>
    </lineage>
</organism>
<dbReference type="eggNOG" id="COG4508">
    <property type="taxonomic scope" value="Bacteria"/>
</dbReference>
<dbReference type="CDD" id="cd11527">
    <property type="entry name" value="NTP-PPase_dUTPase"/>
    <property type="match status" value="1"/>
</dbReference>
<dbReference type="Gene3D" id="1.10.4010.10">
    <property type="entry name" value="Type II deoxyuridine triphosphatase"/>
    <property type="match status" value="1"/>
</dbReference>
<dbReference type="AlphaFoldDB" id="A0A0A5GD01"/>
<reference evidence="1 2" key="1">
    <citation type="submission" date="2013-08" db="EMBL/GenBank/DDBJ databases">
        <authorList>
            <person name="Huang J."/>
            <person name="Wang G."/>
        </authorList>
    </citation>
    <scope>NUCLEOTIDE SEQUENCE [LARGE SCALE GENOMIC DNA]</scope>
    <source>
        <strain evidence="1 2">JSM 072002</strain>
    </source>
</reference>
<proteinExistence type="predicted"/>
<dbReference type="STRING" id="1385512.N784_01710"/>
<sequence>MKHWNELFTMQKKLDDRIELEHGLEKQDLFSNKVLALFVELGELANETRCFKFWSTKAAKPRAVILEEYVDGLHFILSLGLEKDFRFAGLEQSGDCTKDATEHFHAVFHAVHTFHQAPSQTNYDLLFASFLHLGMALGFTEQAIVQAYYEKNKVNHERQDQGY</sequence>
<keyword evidence="2" id="KW-1185">Reference proteome</keyword>
<evidence type="ECO:0000313" key="1">
    <source>
        <dbReference type="EMBL" id="KGX89068.1"/>
    </source>
</evidence>
<dbReference type="EMBL" id="AVPG01000001">
    <property type="protein sequence ID" value="KGX89068.1"/>
    <property type="molecule type" value="Genomic_DNA"/>
</dbReference>
<accession>A0A0A5GD01</accession>
<dbReference type="SUPFAM" id="SSF101386">
    <property type="entry name" value="all-alpha NTP pyrophosphatases"/>
    <property type="match status" value="1"/>
</dbReference>
<dbReference type="Proteomes" id="UP000030401">
    <property type="component" value="Unassembled WGS sequence"/>
</dbReference>
<evidence type="ECO:0000313" key="2">
    <source>
        <dbReference type="Proteomes" id="UP000030401"/>
    </source>
</evidence>
<gene>
    <name evidence="1" type="ORF">N784_01710</name>
</gene>
<protein>
    <recommendedName>
        <fullName evidence="3">dUTPase</fullName>
    </recommendedName>
</protein>
<dbReference type="RefSeq" id="WP_156965145.1">
    <property type="nucleotide sequence ID" value="NZ_AVPG01000001.1"/>
</dbReference>